<dbReference type="Pfam" id="PF09607">
    <property type="entry name" value="BrkDBD"/>
    <property type="match status" value="1"/>
</dbReference>
<sequence length="180" mass="20916">METKRKKYDLTFNLTVVKFAEQNSGEAAARHFSVDPKRVREWRKNKAELQRLSEEDDKRARLRGGGRKKASEELEVSVCEWIHSMRAKHLRVSRKMIRAKEVYATVSDSRDEESFTASADANMTITCKYMITEISLRDLLISGLHRMSLCQGIGTETVFYRCRCTKMNLKRLINEYQSIA</sequence>
<dbReference type="Pfam" id="PF03221">
    <property type="entry name" value="HTH_Tnp_Tc5"/>
    <property type="match status" value="1"/>
</dbReference>
<dbReference type="Proteomes" id="UP000694700">
    <property type="component" value="Unplaced"/>
</dbReference>
<reference evidence="4" key="1">
    <citation type="submission" date="2025-08" db="UniProtKB">
        <authorList>
            <consortium name="Ensembl"/>
        </authorList>
    </citation>
    <scope>IDENTIFICATION</scope>
</reference>
<protein>
    <recommendedName>
        <fullName evidence="6">Brinker DNA-binding domain-containing protein</fullName>
    </recommendedName>
</protein>
<evidence type="ECO:0000313" key="4">
    <source>
        <dbReference type="Ensembl" id="ENSCCRP00015002041.1"/>
    </source>
</evidence>
<keyword evidence="1" id="KW-0238">DNA-binding</keyword>
<dbReference type="GO" id="GO:0003677">
    <property type="term" value="F:DNA binding"/>
    <property type="evidence" value="ECO:0007669"/>
    <property type="project" value="UniProtKB-KW"/>
</dbReference>
<name>A0A8C1S3M4_CYPCA</name>
<accession>A0A8C1S3M4</accession>
<dbReference type="AlphaFoldDB" id="A0A8C1S3M4"/>
<evidence type="ECO:0008006" key="6">
    <source>
        <dbReference type="Google" id="ProtNLM"/>
    </source>
</evidence>
<evidence type="ECO:0000256" key="1">
    <source>
        <dbReference type="ARBA" id="ARBA00023125"/>
    </source>
</evidence>
<evidence type="ECO:0000259" key="3">
    <source>
        <dbReference type="Pfam" id="PF09607"/>
    </source>
</evidence>
<proteinExistence type="predicted"/>
<evidence type="ECO:0000313" key="5">
    <source>
        <dbReference type="Proteomes" id="UP000694700"/>
    </source>
</evidence>
<dbReference type="Gene3D" id="1.10.10.60">
    <property type="entry name" value="Homeodomain-like"/>
    <property type="match status" value="1"/>
</dbReference>
<feature type="domain" description="Brinker DNA-binding" evidence="3">
    <location>
        <begin position="5"/>
        <end position="50"/>
    </location>
</feature>
<dbReference type="InterPro" id="IPR006600">
    <property type="entry name" value="HTH_CenpB_DNA-bd_dom"/>
</dbReference>
<evidence type="ECO:0000259" key="2">
    <source>
        <dbReference type="Pfam" id="PF03221"/>
    </source>
</evidence>
<dbReference type="InterPro" id="IPR018586">
    <property type="entry name" value="Brinker_DNA-bd"/>
</dbReference>
<organism evidence="4 5">
    <name type="scientific">Cyprinus carpio</name>
    <name type="common">Common carp</name>
    <dbReference type="NCBI Taxonomy" id="7962"/>
    <lineage>
        <taxon>Eukaryota</taxon>
        <taxon>Metazoa</taxon>
        <taxon>Chordata</taxon>
        <taxon>Craniata</taxon>
        <taxon>Vertebrata</taxon>
        <taxon>Euteleostomi</taxon>
        <taxon>Actinopterygii</taxon>
        <taxon>Neopterygii</taxon>
        <taxon>Teleostei</taxon>
        <taxon>Ostariophysi</taxon>
        <taxon>Cypriniformes</taxon>
        <taxon>Cyprinidae</taxon>
        <taxon>Cyprininae</taxon>
        <taxon>Cyprinus</taxon>
    </lineage>
</organism>
<feature type="domain" description="HTH CENPB-type" evidence="2">
    <location>
        <begin position="72"/>
        <end position="118"/>
    </location>
</feature>
<dbReference type="Ensembl" id="ENSCCRT00015002164.1">
    <property type="protein sequence ID" value="ENSCCRP00015002041.1"/>
    <property type="gene ID" value="ENSCCRG00015001317.1"/>
</dbReference>